<dbReference type="InterPro" id="IPR001478">
    <property type="entry name" value="PDZ"/>
</dbReference>
<keyword evidence="5" id="KW-1185">Reference proteome</keyword>
<dbReference type="Pfam" id="PF03572">
    <property type="entry name" value="Peptidase_S41"/>
    <property type="match status" value="1"/>
</dbReference>
<dbReference type="Gene3D" id="3.90.226.10">
    <property type="entry name" value="2-enoyl-CoA Hydratase, Chain A, domain 1"/>
    <property type="match status" value="1"/>
</dbReference>
<dbReference type="PROSITE" id="PS50106">
    <property type="entry name" value="PDZ"/>
    <property type="match status" value="1"/>
</dbReference>
<accession>A0ABS9QC19</accession>
<dbReference type="Gene3D" id="3.30.750.44">
    <property type="match status" value="1"/>
</dbReference>
<name>A0ABS9QC19_9HYPH</name>
<proteinExistence type="predicted"/>
<dbReference type="SUPFAM" id="SSF50156">
    <property type="entry name" value="PDZ domain-like"/>
    <property type="match status" value="1"/>
</dbReference>
<sequence>MRAKWLLSFATVICWAMAAQAASDTAADELTRRVANRVEELVERNFYKPVAFPSFAGKHPTNADIDKALADLKASHTRRFMPGTLEYYEVADIYQRWLSRDLNSIFPPRGEVQYEGIGIATAVIDGKRFVTDVYDGAMAKAAGIRVGDEVLSVNAKPFEEIGSFKGGAGTIATVTVRQAAGARPIDIPVMVVAISPVRMFLESVSASVRLIEDAGNDIGYIRLWTLASPLTNETVETMMRSGILSDADGLVLDLRGRWGGISSELPEMLMEDFADISFTMRNGRTFSQRETWRKPIVVLIDEGTRSANELLACAMKKRGFTLIGEKSAGAVLGGSAYVLPDDSLLMVATSMVKVDDEVLEGKGVEPDTIVNAPVPYAGGADPQLKAAMKEITEQLSGVSPWRNAQSPERRCSPGGTARSN</sequence>
<dbReference type="PANTHER" id="PTHR32060:SF30">
    <property type="entry name" value="CARBOXY-TERMINAL PROCESSING PROTEASE CTPA"/>
    <property type="match status" value="1"/>
</dbReference>
<organism evidence="4 5">
    <name type="scientific">Mesorhizobium retamae</name>
    <dbReference type="NCBI Taxonomy" id="2912854"/>
    <lineage>
        <taxon>Bacteria</taxon>
        <taxon>Pseudomonadati</taxon>
        <taxon>Pseudomonadota</taxon>
        <taxon>Alphaproteobacteria</taxon>
        <taxon>Hyphomicrobiales</taxon>
        <taxon>Phyllobacteriaceae</taxon>
        <taxon>Mesorhizobium</taxon>
    </lineage>
</organism>
<dbReference type="Pfam" id="PF00595">
    <property type="entry name" value="PDZ"/>
    <property type="match status" value="1"/>
</dbReference>
<dbReference type="InterPro" id="IPR036034">
    <property type="entry name" value="PDZ_sf"/>
</dbReference>
<evidence type="ECO:0000256" key="2">
    <source>
        <dbReference type="SAM" id="SignalP"/>
    </source>
</evidence>
<dbReference type="SMART" id="SM00245">
    <property type="entry name" value="TSPc"/>
    <property type="match status" value="1"/>
</dbReference>
<evidence type="ECO:0000313" key="4">
    <source>
        <dbReference type="EMBL" id="MCG7504940.1"/>
    </source>
</evidence>
<feature type="signal peptide" evidence="2">
    <location>
        <begin position="1"/>
        <end position="21"/>
    </location>
</feature>
<feature type="chain" id="PRO_5045365933" evidence="2">
    <location>
        <begin position="22"/>
        <end position="420"/>
    </location>
</feature>
<dbReference type="SUPFAM" id="SSF52096">
    <property type="entry name" value="ClpP/crotonase"/>
    <property type="match status" value="1"/>
</dbReference>
<dbReference type="RefSeq" id="WP_239363344.1">
    <property type="nucleotide sequence ID" value="NZ_JAKREW010000005.1"/>
</dbReference>
<reference evidence="4 5" key="1">
    <citation type="submission" date="2022-02" db="EMBL/GenBank/DDBJ databases">
        <title>Draft genome sequence of Mezorhizobium retamae strain IRAMC:0171 isolated from Retama raetam nodules.</title>
        <authorList>
            <person name="Bengaied R."/>
            <person name="Sbissi I."/>
            <person name="Huber K."/>
            <person name="Ghodbane F."/>
            <person name="Nouioui I."/>
            <person name="Tarhouni M."/>
            <person name="Gtari M."/>
        </authorList>
    </citation>
    <scope>NUCLEOTIDE SEQUENCE [LARGE SCALE GENOMIC DNA]</scope>
    <source>
        <strain evidence="4 5">IRAMC:0171</strain>
    </source>
</reference>
<evidence type="ECO:0000259" key="3">
    <source>
        <dbReference type="PROSITE" id="PS50106"/>
    </source>
</evidence>
<dbReference type="Gene3D" id="2.30.42.10">
    <property type="match status" value="1"/>
</dbReference>
<feature type="region of interest" description="Disordered" evidence="1">
    <location>
        <begin position="395"/>
        <end position="420"/>
    </location>
</feature>
<protein>
    <submittedName>
        <fullName evidence="4">S41 family peptidase</fullName>
    </submittedName>
</protein>
<keyword evidence="2" id="KW-0732">Signal</keyword>
<feature type="compositionally biased region" description="Polar residues" evidence="1">
    <location>
        <begin position="395"/>
        <end position="406"/>
    </location>
</feature>
<dbReference type="InterPro" id="IPR005151">
    <property type="entry name" value="Tail-specific_protease"/>
</dbReference>
<dbReference type="EMBL" id="JAKREW010000005">
    <property type="protein sequence ID" value="MCG7504940.1"/>
    <property type="molecule type" value="Genomic_DNA"/>
</dbReference>
<comment type="caution">
    <text evidence="4">The sequence shown here is derived from an EMBL/GenBank/DDBJ whole genome shotgun (WGS) entry which is preliminary data.</text>
</comment>
<dbReference type="Proteomes" id="UP001201701">
    <property type="component" value="Unassembled WGS sequence"/>
</dbReference>
<evidence type="ECO:0000313" key="5">
    <source>
        <dbReference type="Proteomes" id="UP001201701"/>
    </source>
</evidence>
<gene>
    <name evidence="4" type="ORF">L4923_07890</name>
</gene>
<evidence type="ECO:0000256" key="1">
    <source>
        <dbReference type="SAM" id="MobiDB-lite"/>
    </source>
</evidence>
<dbReference type="InterPro" id="IPR029045">
    <property type="entry name" value="ClpP/crotonase-like_dom_sf"/>
</dbReference>
<dbReference type="PANTHER" id="PTHR32060">
    <property type="entry name" value="TAIL-SPECIFIC PROTEASE"/>
    <property type="match status" value="1"/>
</dbReference>
<feature type="domain" description="PDZ" evidence="3">
    <location>
        <begin position="109"/>
        <end position="161"/>
    </location>
</feature>
<dbReference type="CDD" id="cd07562">
    <property type="entry name" value="Peptidase_S41_TRI"/>
    <property type="match status" value="1"/>
</dbReference>